<keyword evidence="4" id="KW-1185">Reference proteome</keyword>
<dbReference type="EMBL" id="BSXT01000458">
    <property type="protein sequence ID" value="GMF28009.1"/>
    <property type="molecule type" value="Genomic_DNA"/>
</dbReference>
<dbReference type="Pfam" id="PF13842">
    <property type="entry name" value="zf-Tnp_2"/>
    <property type="match status" value="1"/>
</dbReference>
<name>A0A9W6X335_9STRA</name>
<dbReference type="PANTHER" id="PTHR46599:SF3">
    <property type="entry name" value="PIGGYBAC TRANSPOSABLE ELEMENT-DERIVED PROTEIN 4"/>
    <property type="match status" value="1"/>
</dbReference>
<accession>A0A9W6X335</accession>
<dbReference type="InterPro" id="IPR032718">
    <property type="entry name" value="PGBD4_Znf_C"/>
</dbReference>
<gene>
    <name evidence="3" type="ORF">Pfra01_000569800</name>
</gene>
<protein>
    <submittedName>
        <fullName evidence="3">Unnamed protein product</fullName>
    </submittedName>
</protein>
<organism evidence="3 4">
    <name type="scientific">Phytophthora fragariaefolia</name>
    <dbReference type="NCBI Taxonomy" id="1490495"/>
    <lineage>
        <taxon>Eukaryota</taxon>
        <taxon>Sar</taxon>
        <taxon>Stramenopiles</taxon>
        <taxon>Oomycota</taxon>
        <taxon>Peronosporomycetes</taxon>
        <taxon>Peronosporales</taxon>
        <taxon>Peronosporaceae</taxon>
        <taxon>Phytophthora</taxon>
    </lineage>
</organism>
<dbReference type="PANTHER" id="PTHR46599">
    <property type="entry name" value="PIGGYBAC TRANSPOSABLE ELEMENT-DERIVED PROTEIN 4"/>
    <property type="match status" value="1"/>
</dbReference>
<evidence type="ECO:0000313" key="3">
    <source>
        <dbReference type="EMBL" id="GMF28009.1"/>
    </source>
</evidence>
<dbReference type="OrthoDB" id="89093at2759"/>
<reference evidence="3" key="1">
    <citation type="submission" date="2023-04" db="EMBL/GenBank/DDBJ databases">
        <title>Phytophthora fragariaefolia NBRC 109709.</title>
        <authorList>
            <person name="Ichikawa N."/>
            <person name="Sato H."/>
            <person name="Tonouchi N."/>
        </authorList>
    </citation>
    <scope>NUCLEOTIDE SEQUENCE</scope>
    <source>
        <strain evidence="3">NBRC 109709</strain>
    </source>
</reference>
<feature type="region of interest" description="Disordered" evidence="1">
    <location>
        <begin position="319"/>
        <end position="347"/>
    </location>
</feature>
<dbReference type="Proteomes" id="UP001165121">
    <property type="component" value="Unassembled WGS sequence"/>
</dbReference>
<evidence type="ECO:0000256" key="1">
    <source>
        <dbReference type="SAM" id="MobiDB-lite"/>
    </source>
</evidence>
<comment type="caution">
    <text evidence="3">The sequence shown here is derived from an EMBL/GenBank/DDBJ whole genome shotgun (WGS) entry which is preliminary data.</text>
</comment>
<feature type="domain" description="PiggyBac transposable element-derived protein 4 C-terminal zinc-finger" evidence="2">
    <location>
        <begin position="229"/>
        <end position="290"/>
    </location>
</feature>
<feature type="compositionally biased region" description="Basic and acidic residues" evidence="1">
    <location>
        <begin position="324"/>
        <end position="341"/>
    </location>
</feature>
<sequence length="347" mass="39352">MSYLSRFELYAGIRDTGDRPESAFDNKTGAVAVVRNLKVVLGSKRHPWHTVVIDRFYLSVLLAIELLKMNVYVIGTIMTDRLGYDSNMKESLKQVGAIAVPCSPAVTDYQNWMGGVDINDQLRLQRISLQTSSRFLKYCKSLFLGFVDMAMVNAYLSHKEATRMSGTLAMARGEWFCLFQNLLLQLKGHDFAGVVVTPPFTGQKRRRAPVRHTHAPEQSKDWVTVTGVQKRRQRSCKVCALLRTDSSKKSYATTFFCKRCSLDDAKMWLCKKIRREFKGVTKTCFEIWHDDFDAGEVVPSTLGKRVVLRRLGQKAGARKKTRRELKLHANDGDNGIESDHEGDSDDV</sequence>
<evidence type="ECO:0000313" key="4">
    <source>
        <dbReference type="Proteomes" id="UP001165121"/>
    </source>
</evidence>
<proteinExistence type="predicted"/>
<evidence type="ECO:0000259" key="2">
    <source>
        <dbReference type="Pfam" id="PF13842"/>
    </source>
</evidence>
<dbReference type="AlphaFoldDB" id="A0A9W6X335"/>